<dbReference type="PANTHER" id="PTHR47020">
    <property type="entry name" value="HILLARIN"/>
    <property type="match status" value="1"/>
</dbReference>
<dbReference type="InterPro" id="IPR038765">
    <property type="entry name" value="Papain-like_cys_pep_sf"/>
</dbReference>
<dbReference type="InterPro" id="IPR001781">
    <property type="entry name" value="Znf_LIM"/>
</dbReference>
<evidence type="ECO:0000259" key="6">
    <source>
        <dbReference type="PROSITE" id="PS50023"/>
    </source>
</evidence>
<feature type="region of interest" description="Disordered" evidence="5">
    <location>
        <begin position="125"/>
        <end position="186"/>
    </location>
</feature>
<evidence type="ECO:0000256" key="4">
    <source>
        <dbReference type="PROSITE-ProRule" id="PRU00125"/>
    </source>
</evidence>
<proteinExistence type="predicted"/>
<dbReference type="Pfam" id="PF23265">
    <property type="entry name" value="Ig-like_KY"/>
    <property type="match status" value="2"/>
</dbReference>
<dbReference type="SUPFAM" id="SSF54001">
    <property type="entry name" value="Cysteine proteinases"/>
    <property type="match status" value="1"/>
</dbReference>
<evidence type="ECO:0000313" key="8">
    <source>
        <dbReference type="Proteomes" id="UP001164746"/>
    </source>
</evidence>
<keyword evidence="1 4" id="KW-0479">Metal-binding</keyword>
<dbReference type="SMART" id="SM00460">
    <property type="entry name" value="TGc"/>
    <property type="match status" value="1"/>
</dbReference>
<dbReference type="InterPro" id="IPR056564">
    <property type="entry name" value="Ig-like_KY"/>
</dbReference>
<organism evidence="7 8">
    <name type="scientific">Mya arenaria</name>
    <name type="common">Soft-shell clam</name>
    <dbReference type="NCBI Taxonomy" id="6604"/>
    <lineage>
        <taxon>Eukaryota</taxon>
        <taxon>Metazoa</taxon>
        <taxon>Spiralia</taxon>
        <taxon>Lophotrochozoa</taxon>
        <taxon>Mollusca</taxon>
        <taxon>Bivalvia</taxon>
        <taxon>Autobranchia</taxon>
        <taxon>Heteroconchia</taxon>
        <taxon>Euheterodonta</taxon>
        <taxon>Imparidentia</taxon>
        <taxon>Neoheterodontei</taxon>
        <taxon>Myida</taxon>
        <taxon>Myoidea</taxon>
        <taxon>Myidae</taxon>
        <taxon>Mya</taxon>
    </lineage>
</organism>
<gene>
    <name evidence="7" type="ORF">MAR_009029</name>
</gene>
<keyword evidence="8" id="KW-1185">Reference proteome</keyword>
<name>A0ABY7E5P4_MYAAR</name>
<evidence type="ECO:0000256" key="5">
    <source>
        <dbReference type="SAM" id="MobiDB-lite"/>
    </source>
</evidence>
<protein>
    <submittedName>
        <fullName evidence="7">HIL-like protein</fullName>
    </submittedName>
</protein>
<dbReference type="PROSITE" id="PS00478">
    <property type="entry name" value="LIM_DOMAIN_1"/>
    <property type="match status" value="1"/>
</dbReference>
<sequence length="904" mass="103701">MEDPELDIQVEEIRGDDGSYKYSFIYERATMYEFKYERKPQPDPVDPCYRCYRRIWDKEQMANVGVLYHKACFRCRICGLPLTMQTFYRNDANGSQDREVYCKTHVGKNIHQIQQERAPIAGIEDNYNPALDQTPTGRPRPAIGAAPNFSPKSSPRGSPYPQGSLREAPNHLGSAQFTPSKQNLHDTSMGSSIVSVTPRTLNGTSWLTGTPGSALEYTLMTGGSYSRPRPVLQSYEDFERYAVFDSQWTLESRHHEEEERLQRFLSEEREKEMRRLDTSIDSEKERAAADLLASMDQMSLQQNPRNLVAERERIEDHFRRTRDEKLRGVMDKVAAEEKARASRMLDRHCHEMLLLIAEKDREVDGNALYDHSMRPALANRDYNTLTDLVRDLTRDCQTELEKCRALFRWIISKDIGKTSARDIARPNASLTLLKGVKSGRETYHQLFKKLCSFAGLHCEIILGYSKGAGYKPGMNLTGNTFRNSWTAVAIDGNWRLVNVTWAARHVTGTKEELPEMYTKYDEFYFLTDPEDYIYQHYPDEAAWQLLEIPLPFSEFMNLPVVKSPFFNYGLRFYSNYGATLTTDTGMVEVRVIAPKILGFGSLLEPYDKANNTSNMEGRTLLRYVRNEAIFTVNVPRPGLYYFSIYTGDYWNSDCLESACSFMINCTQNMGAAAPPYPPVPFFGPTPIMEKFGILAENQIDPLIVSNSDYLDIVFKMGKDVKVTHTFQYYDAEEGTVNDIDRYVFLKARNDVGATYMLRCPREGFYIFSLYASQAECVDTQSLDCAYRYLIICQEPNPAVVAFPRTYHRWQRCTLHEPVSGDLMTNKRYTFRLDVPQASEVFVVLGDMYHHLKRKLGFTWEGIISTGGSVAKLKVVARFSITGKECSIFAHLLDYELVEDAETEI</sequence>
<dbReference type="InterPro" id="IPR053041">
    <property type="entry name" value="Transglut-like_Superfamily_Mod"/>
</dbReference>
<dbReference type="PANTHER" id="PTHR47020:SF1">
    <property type="entry name" value="HILLARIN"/>
    <property type="match status" value="1"/>
</dbReference>
<dbReference type="Pfam" id="PF00412">
    <property type="entry name" value="LIM"/>
    <property type="match status" value="1"/>
</dbReference>
<evidence type="ECO:0000313" key="7">
    <source>
        <dbReference type="EMBL" id="WAR02471.1"/>
    </source>
</evidence>
<dbReference type="SMART" id="SM00132">
    <property type="entry name" value="LIM"/>
    <property type="match status" value="1"/>
</dbReference>
<evidence type="ECO:0000256" key="3">
    <source>
        <dbReference type="ARBA" id="ARBA00023038"/>
    </source>
</evidence>
<keyword evidence="2 4" id="KW-0862">Zinc</keyword>
<dbReference type="Gene3D" id="2.10.110.10">
    <property type="entry name" value="Cysteine Rich Protein"/>
    <property type="match status" value="1"/>
</dbReference>
<evidence type="ECO:0000256" key="2">
    <source>
        <dbReference type="ARBA" id="ARBA00022833"/>
    </source>
</evidence>
<dbReference type="PROSITE" id="PS50023">
    <property type="entry name" value="LIM_DOMAIN_2"/>
    <property type="match status" value="1"/>
</dbReference>
<reference evidence="7" key="1">
    <citation type="submission" date="2022-11" db="EMBL/GenBank/DDBJ databases">
        <title>Centuries of genome instability and evolution in soft-shell clam transmissible cancer (bioRxiv).</title>
        <authorList>
            <person name="Hart S.F.M."/>
            <person name="Yonemitsu M.A."/>
            <person name="Giersch R.M."/>
            <person name="Beal B.F."/>
            <person name="Arriagada G."/>
            <person name="Davis B.W."/>
            <person name="Ostrander E.A."/>
            <person name="Goff S.P."/>
            <person name="Metzger M.J."/>
        </authorList>
    </citation>
    <scope>NUCLEOTIDE SEQUENCE</scope>
    <source>
        <strain evidence="7">MELC-2E11</strain>
        <tissue evidence="7">Siphon/mantle</tissue>
    </source>
</reference>
<keyword evidence="3 4" id="KW-0440">LIM domain</keyword>
<accession>A0ABY7E5P4</accession>
<evidence type="ECO:0000256" key="1">
    <source>
        <dbReference type="ARBA" id="ARBA00022723"/>
    </source>
</evidence>
<feature type="compositionally biased region" description="Polar residues" evidence="5">
    <location>
        <begin position="173"/>
        <end position="186"/>
    </location>
</feature>
<dbReference type="EMBL" id="CP111015">
    <property type="protein sequence ID" value="WAR02471.1"/>
    <property type="molecule type" value="Genomic_DNA"/>
</dbReference>
<dbReference type="InterPro" id="IPR002931">
    <property type="entry name" value="Transglutaminase-like"/>
</dbReference>
<dbReference type="Proteomes" id="UP001164746">
    <property type="component" value="Chromosome 4"/>
</dbReference>
<feature type="domain" description="LIM zinc-binding" evidence="6">
    <location>
        <begin position="46"/>
        <end position="112"/>
    </location>
</feature>